<evidence type="ECO:0000313" key="2">
    <source>
        <dbReference type="EMBL" id="OGN25454.1"/>
    </source>
</evidence>
<dbReference type="PANTHER" id="PTHR35800:SF1">
    <property type="entry name" value="RNA-BINDING PROTEIN KHPB"/>
    <property type="match status" value="1"/>
</dbReference>
<dbReference type="Proteomes" id="UP000178911">
    <property type="component" value="Unassembled WGS sequence"/>
</dbReference>
<dbReference type="InterPro" id="IPR001374">
    <property type="entry name" value="R3H_dom"/>
</dbReference>
<evidence type="ECO:0000313" key="3">
    <source>
        <dbReference type="Proteomes" id="UP000178911"/>
    </source>
</evidence>
<feature type="domain" description="R3H" evidence="1">
    <location>
        <begin position="83"/>
        <end position="149"/>
    </location>
</feature>
<organism evidence="2 3">
    <name type="scientific">Candidatus Yanofskybacteria bacterium RIFCSPLOWO2_01_FULL_43_22</name>
    <dbReference type="NCBI Taxonomy" id="1802695"/>
    <lineage>
        <taxon>Bacteria</taxon>
        <taxon>Candidatus Yanofskyibacteriota</taxon>
    </lineage>
</organism>
<dbReference type="InterPro" id="IPR039247">
    <property type="entry name" value="KhpB"/>
</dbReference>
<gene>
    <name evidence="2" type="ORF">A3A13_03115</name>
</gene>
<dbReference type="Pfam" id="PF01424">
    <property type="entry name" value="R3H"/>
    <property type="match status" value="1"/>
</dbReference>
<dbReference type="InterPro" id="IPR015946">
    <property type="entry name" value="KH_dom-like_a/b"/>
</dbReference>
<dbReference type="SUPFAM" id="SSF82708">
    <property type="entry name" value="R3H domain"/>
    <property type="match status" value="1"/>
</dbReference>
<proteinExistence type="predicted"/>
<name>A0A1F8GJ87_9BACT</name>
<dbReference type="EMBL" id="MGKJ01000001">
    <property type="protein sequence ID" value="OGN25454.1"/>
    <property type="molecule type" value="Genomic_DNA"/>
</dbReference>
<dbReference type="SMART" id="SM00393">
    <property type="entry name" value="R3H"/>
    <property type="match status" value="1"/>
</dbReference>
<dbReference type="PANTHER" id="PTHR35800">
    <property type="entry name" value="PROTEIN JAG"/>
    <property type="match status" value="1"/>
</dbReference>
<protein>
    <recommendedName>
        <fullName evidence="1">R3H domain-containing protein</fullName>
    </recommendedName>
</protein>
<dbReference type="GO" id="GO:0003723">
    <property type="term" value="F:RNA binding"/>
    <property type="evidence" value="ECO:0007669"/>
    <property type="project" value="InterPro"/>
</dbReference>
<dbReference type="Gene3D" id="3.30.1370.50">
    <property type="entry name" value="R3H-like domain"/>
    <property type="match status" value="1"/>
</dbReference>
<evidence type="ECO:0000259" key="1">
    <source>
        <dbReference type="PROSITE" id="PS51061"/>
    </source>
</evidence>
<dbReference type="AlphaFoldDB" id="A0A1F8GJ87"/>
<reference evidence="2 3" key="1">
    <citation type="journal article" date="2016" name="Nat. Commun.">
        <title>Thousands of microbial genomes shed light on interconnected biogeochemical processes in an aquifer system.</title>
        <authorList>
            <person name="Anantharaman K."/>
            <person name="Brown C.T."/>
            <person name="Hug L.A."/>
            <person name="Sharon I."/>
            <person name="Castelle C.J."/>
            <person name="Probst A.J."/>
            <person name="Thomas B.C."/>
            <person name="Singh A."/>
            <person name="Wilkins M.J."/>
            <person name="Karaoz U."/>
            <person name="Brodie E.L."/>
            <person name="Williams K.H."/>
            <person name="Hubbard S.S."/>
            <person name="Banfield J.F."/>
        </authorList>
    </citation>
    <scope>NUCLEOTIDE SEQUENCE [LARGE SCALE GENOMIC DNA]</scope>
</reference>
<accession>A0A1F8GJ87</accession>
<dbReference type="STRING" id="1802695.A3A13_03115"/>
<dbReference type="Gene3D" id="3.30.300.20">
    <property type="match status" value="1"/>
</dbReference>
<dbReference type="PROSITE" id="PS51061">
    <property type="entry name" value="R3H"/>
    <property type="match status" value="1"/>
</dbReference>
<comment type="caution">
    <text evidence="2">The sequence shown here is derived from an EMBL/GenBank/DDBJ whole genome shotgun (WGS) entry which is preliminary data.</text>
</comment>
<sequence length="152" mass="17406">MINIAQTIIKEILDRMSIIPDSIEVEKDERGLYCKIIVSDGRFLVGRDGAAIDALNTLVRRIFEARSKDQTIRLILDVNNHRKDGEEKLRQTAKMLANRAKEFNAPVELDPMTSYERLVVHEVFAESREFKTISTGEGKNRHIVIHYIGEVV</sequence>
<dbReference type="InterPro" id="IPR036867">
    <property type="entry name" value="R3H_dom_sf"/>
</dbReference>